<feature type="repeat" description="ARM" evidence="6">
    <location>
        <begin position="147"/>
        <end position="175"/>
    </location>
</feature>
<dbReference type="PROSITE" id="PS51214">
    <property type="entry name" value="IBB"/>
    <property type="match status" value="1"/>
</dbReference>
<evidence type="ECO:0000256" key="6">
    <source>
        <dbReference type="PROSITE-ProRule" id="PRU00259"/>
    </source>
</evidence>
<evidence type="ECO:0000313" key="9">
    <source>
        <dbReference type="EMBL" id="TRM57675.1"/>
    </source>
</evidence>
<comment type="caution">
    <text evidence="9">The sequence shown here is derived from an EMBL/GenBank/DDBJ whole genome shotgun (WGS) entry which is preliminary data.</text>
</comment>
<dbReference type="Gene3D" id="1.25.10.10">
    <property type="entry name" value="Leucine-rich Repeat Variant"/>
    <property type="match status" value="1"/>
</dbReference>
<feature type="compositionally biased region" description="Basic and acidic residues" evidence="7">
    <location>
        <begin position="12"/>
        <end position="26"/>
    </location>
</feature>
<dbReference type="GO" id="GO:0006606">
    <property type="term" value="P:protein import into nucleus"/>
    <property type="evidence" value="ECO:0007669"/>
    <property type="project" value="InterPro"/>
</dbReference>
<reference evidence="9 10" key="1">
    <citation type="journal article" date="2019" name="New Phytol.">
        <title>Comparative genomics reveals unique wood-decay strategies and fruiting body development in the Schizophyllaceae.</title>
        <authorList>
            <person name="Almasi E."/>
            <person name="Sahu N."/>
            <person name="Krizsan K."/>
            <person name="Balint B."/>
            <person name="Kovacs G.M."/>
            <person name="Kiss B."/>
            <person name="Cseklye J."/>
            <person name="Drula E."/>
            <person name="Henrissat B."/>
            <person name="Nagy I."/>
            <person name="Chovatia M."/>
            <person name="Adam C."/>
            <person name="LaButti K."/>
            <person name="Lipzen A."/>
            <person name="Riley R."/>
            <person name="Grigoriev I.V."/>
            <person name="Nagy L.G."/>
        </authorList>
    </citation>
    <scope>NUCLEOTIDE SEQUENCE [LARGE SCALE GENOMIC DNA]</scope>
    <source>
        <strain evidence="9 10">NL-1724</strain>
    </source>
</reference>
<dbReference type="Proteomes" id="UP000320762">
    <property type="component" value="Unassembled WGS sequence"/>
</dbReference>
<dbReference type="InterPro" id="IPR032413">
    <property type="entry name" value="Arm_3"/>
</dbReference>
<dbReference type="PIRSF" id="PIRSF005673">
    <property type="entry name" value="Importin_alpha"/>
    <property type="match status" value="1"/>
</dbReference>
<dbReference type="OrthoDB" id="29145at2759"/>
<dbReference type="GO" id="GO:0061608">
    <property type="term" value="F:nuclear import signal receptor activity"/>
    <property type="evidence" value="ECO:0007669"/>
    <property type="project" value="InterPro"/>
</dbReference>
<protein>
    <recommendedName>
        <fullName evidence="5">Importin subunit alpha</fullName>
    </recommendedName>
</protein>
<proteinExistence type="inferred from homology"/>
<gene>
    <name evidence="9" type="ORF">BD626DRAFT_439135</name>
</gene>
<evidence type="ECO:0000259" key="8">
    <source>
        <dbReference type="PROSITE" id="PS51214"/>
    </source>
</evidence>
<name>A0A550BYP2_9AGAR</name>
<keyword evidence="4 5" id="KW-0653">Protein transport</keyword>
<dbReference type="SMART" id="SM00185">
    <property type="entry name" value="ARM"/>
    <property type="match status" value="7"/>
</dbReference>
<feature type="repeat" description="ARM" evidence="6">
    <location>
        <begin position="105"/>
        <end position="133"/>
    </location>
</feature>
<feature type="domain" description="IBB" evidence="8">
    <location>
        <begin position="1"/>
        <end position="52"/>
    </location>
</feature>
<dbReference type="Pfam" id="PF01749">
    <property type="entry name" value="IBB"/>
    <property type="match status" value="1"/>
</dbReference>
<dbReference type="InterPro" id="IPR011989">
    <property type="entry name" value="ARM-like"/>
</dbReference>
<dbReference type="PANTHER" id="PTHR23316">
    <property type="entry name" value="IMPORTIN ALPHA"/>
    <property type="match status" value="1"/>
</dbReference>
<keyword evidence="10" id="KW-1185">Reference proteome</keyword>
<dbReference type="InterPro" id="IPR000225">
    <property type="entry name" value="Armadillo"/>
</dbReference>
<dbReference type="InterPro" id="IPR036975">
    <property type="entry name" value="Importin-a_IBB_sf"/>
</dbReference>
<feature type="region of interest" description="Disordered" evidence="7">
    <location>
        <begin position="1"/>
        <end position="62"/>
    </location>
</feature>
<evidence type="ECO:0000256" key="4">
    <source>
        <dbReference type="ARBA" id="ARBA00022927"/>
    </source>
</evidence>
<dbReference type="SUPFAM" id="SSF48371">
    <property type="entry name" value="ARM repeat"/>
    <property type="match status" value="1"/>
</dbReference>
<keyword evidence="2 5" id="KW-0813">Transport</keyword>
<dbReference type="Pfam" id="PF16186">
    <property type="entry name" value="Arm_3"/>
    <property type="match status" value="1"/>
</dbReference>
<evidence type="ECO:0000256" key="1">
    <source>
        <dbReference type="ARBA" id="ARBA00010394"/>
    </source>
</evidence>
<feature type="repeat" description="ARM" evidence="6">
    <location>
        <begin position="272"/>
        <end position="314"/>
    </location>
</feature>
<dbReference type="InterPro" id="IPR024931">
    <property type="entry name" value="Importin_alpha"/>
</dbReference>
<dbReference type="SMART" id="SM00567">
    <property type="entry name" value="EZ_HEAT"/>
    <property type="match status" value="3"/>
</dbReference>
<dbReference type="AlphaFoldDB" id="A0A550BYP2"/>
<evidence type="ECO:0000256" key="5">
    <source>
        <dbReference type="PIRNR" id="PIRNR005673"/>
    </source>
</evidence>
<evidence type="ECO:0000313" key="10">
    <source>
        <dbReference type="Proteomes" id="UP000320762"/>
    </source>
</evidence>
<organism evidence="9 10">
    <name type="scientific">Schizophyllum amplum</name>
    <dbReference type="NCBI Taxonomy" id="97359"/>
    <lineage>
        <taxon>Eukaryota</taxon>
        <taxon>Fungi</taxon>
        <taxon>Dikarya</taxon>
        <taxon>Basidiomycota</taxon>
        <taxon>Agaricomycotina</taxon>
        <taxon>Agaricomycetes</taxon>
        <taxon>Agaricomycetidae</taxon>
        <taxon>Agaricales</taxon>
        <taxon>Schizophyllaceae</taxon>
        <taxon>Schizophyllum</taxon>
    </lineage>
</organism>
<dbReference type="InterPro" id="IPR002652">
    <property type="entry name" value="Importin-a_IBB"/>
</dbReference>
<evidence type="ECO:0000256" key="2">
    <source>
        <dbReference type="ARBA" id="ARBA00022448"/>
    </source>
</evidence>
<accession>A0A550BYP2</accession>
<dbReference type="Gene3D" id="1.20.5.690">
    <property type="entry name" value="Importin-alpha, importin-beta-binding domain"/>
    <property type="match status" value="1"/>
</dbReference>
<dbReference type="PROSITE" id="PS50176">
    <property type="entry name" value="ARM_REPEAT"/>
    <property type="match status" value="4"/>
</dbReference>
<dbReference type="Pfam" id="PF00514">
    <property type="entry name" value="Arm"/>
    <property type="match status" value="5"/>
</dbReference>
<keyword evidence="3" id="KW-0677">Repeat</keyword>
<dbReference type="STRING" id="97359.A0A550BYP2"/>
<dbReference type="GO" id="GO:0005737">
    <property type="term" value="C:cytoplasm"/>
    <property type="evidence" value="ECO:0007669"/>
    <property type="project" value="InterPro"/>
</dbReference>
<feature type="repeat" description="ARM" evidence="6">
    <location>
        <begin position="314"/>
        <end position="356"/>
    </location>
</feature>
<dbReference type="InterPro" id="IPR004155">
    <property type="entry name" value="PBS_lyase_HEAT"/>
</dbReference>
<evidence type="ECO:0000256" key="3">
    <source>
        <dbReference type="ARBA" id="ARBA00022737"/>
    </source>
</evidence>
<dbReference type="EMBL" id="VDMD01000044">
    <property type="protein sequence ID" value="TRM57675.1"/>
    <property type="molecule type" value="Genomic_DNA"/>
</dbReference>
<dbReference type="InterPro" id="IPR016024">
    <property type="entry name" value="ARM-type_fold"/>
</dbReference>
<comment type="similarity">
    <text evidence="1 5">Belongs to the importin alpha family.</text>
</comment>
<evidence type="ECO:0000256" key="7">
    <source>
        <dbReference type="SAM" id="MobiDB-lite"/>
    </source>
</evidence>
<sequence length="487" mass="52312">MRSRRNTYKAKGAMEADDRRKRREEQQVSIRRQKREEQVSKRRHFLPSSGADSDDEALGVDTNTTDDAIKGVFSEEPLRQLASAATLRKVLTTANPPVERMIERGVVSRLTHLLASDDERLQFEAAWALTNIAGGTPEETRAVLDANAAPRLVQLLYSHSAGVREQAVWALGNIAGDGPPARAHLLDRGALKGILHVLDEPAEQAVLKIAVWAMSNLCRHMSGRLDSASVALALPVVLRLLDTRDGEMLVDVCWALTDLCEKAHAPLAARVGVCEPLVTLLAHPSPSVITPALLALKNITASSDDATDAVVVAGALPALVSLLTYPGEAVRRDAALALSNVTAGPPAQIQAAFNAGAVPPLIRALAHGDPALRKEACWALANAAAGAPTQVRFLVAEGLLEPLCGMLSMGDARITLVVLDALSSVLRVGEMDRDPDDPWALNQYALLLEEAGGLEAVHALLEHDNVDVFNLAYHIMSTYFSELDDDF</sequence>